<keyword evidence="2" id="KW-1185">Reference proteome</keyword>
<dbReference type="EMBL" id="CP024608">
    <property type="protein sequence ID" value="ATQ75783.1"/>
    <property type="molecule type" value="Genomic_DNA"/>
</dbReference>
<dbReference type="AlphaFoldDB" id="A0A2D2DLD1"/>
<proteinExistence type="predicted"/>
<name>A0A2D2DLD1_9BURK</name>
<protein>
    <submittedName>
        <fullName evidence="1">Uncharacterized protein</fullName>
    </submittedName>
</protein>
<evidence type="ECO:0000313" key="1">
    <source>
        <dbReference type="EMBL" id="ATQ75783.1"/>
    </source>
</evidence>
<evidence type="ECO:0000313" key="2">
    <source>
        <dbReference type="Proteomes" id="UP000229897"/>
    </source>
</evidence>
<gene>
    <name evidence="1" type="ORF">CR152_15555</name>
</gene>
<organism evidence="1 2">
    <name type="scientific">Massilia violaceinigra</name>
    <dbReference type="NCBI Taxonomy" id="2045208"/>
    <lineage>
        <taxon>Bacteria</taxon>
        <taxon>Pseudomonadati</taxon>
        <taxon>Pseudomonadota</taxon>
        <taxon>Betaproteobacteria</taxon>
        <taxon>Burkholderiales</taxon>
        <taxon>Oxalobacteraceae</taxon>
        <taxon>Telluria group</taxon>
        <taxon>Massilia</taxon>
    </lineage>
</organism>
<dbReference type="Proteomes" id="UP000229897">
    <property type="component" value="Chromosome"/>
</dbReference>
<dbReference type="KEGG" id="mass:CR152_15555"/>
<accession>A0A2D2DLD1</accession>
<reference evidence="1" key="1">
    <citation type="submission" date="2017-10" db="EMBL/GenBank/DDBJ databases">
        <title>Massilia psychrophilum sp. nov., a novel purple-pigmented bacterium isolated from Tianshan glacier, Xinjiang Municipality, China.</title>
        <authorList>
            <person name="Wang H."/>
        </authorList>
    </citation>
    <scope>NUCLEOTIDE SEQUENCE [LARGE SCALE GENOMIC DNA]</scope>
    <source>
        <strain evidence="1">B2</strain>
    </source>
</reference>
<sequence length="107" mass="12017">MRLGEDATTNIKSLILRKRLARIKAHRCVMANEPHNPTKIQKREWHVRRDHWNAALVAVALRVKRERGVRGAARLLTEGNVSCWVSARVLSTGGAIRADDDAADDLD</sequence>